<dbReference type="GO" id="GO:0003677">
    <property type="term" value="F:DNA binding"/>
    <property type="evidence" value="ECO:0007669"/>
    <property type="project" value="InterPro"/>
</dbReference>
<proteinExistence type="inferred from homology"/>
<dbReference type="AlphaFoldDB" id="A0A9P6M8N5"/>
<dbReference type="InterPro" id="IPR013970">
    <property type="entry name" value="Rfa2"/>
</dbReference>
<dbReference type="EMBL" id="JAAAHW010003848">
    <property type="protein sequence ID" value="KAF9980428.1"/>
    <property type="molecule type" value="Genomic_DNA"/>
</dbReference>
<dbReference type="PANTHER" id="PTHR47058">
    <property type="entry name" value="REPLICATION PROTEIN A 14 KDA SUBUNIT A-RELATED"/>
    <property type="match status" value="1"/>
</dbReference>
<evidence type="ECO:0000256" key="1">
    <source>
        <dbReference type="ARBA" id="ARBA00004123"/>
    </source>
</evidence>
<keyword evidence="5" id="KW-1185">Reference proteome</keyword>
<dbReference type="Proteomes" id="UP000749646">
    <property type="component" value="Unassembled WGS sequence"/>
</dbReference>
<sequence>MSLPETPRVNSTMLHGFVGQNVRFVGKIIEQNGTRAVMTAPDKGQVEIHMNASSLYGTQFVEIIGNVNSDGSITEATSSNFGNNFANKSKDKLFEDDVQHGAST</sequence>
<keyword evidence="3" id="KW-0539">Nucleus</keyword>
<name>A0A9P6M8N5_9FUNG</name>
<dbReference type="Pfam" id="PF08661">
    <property type="entry name" value="Rep_fac-A_3"/>
    <property type="match status" value="1"/>
</dbReference>
<protein>
    <recommendedName>
        <fullName evidence="6">Replication factor A protein 3</fullName>
    </recommendedName>
</protein>
<evidence type="ECO:0000313" key="5">
    <source>
        <dbReference type="Proteomes" id="UP000749646"/>
    </source>
</evidence>
<accession>A0A9P6M8N5</accession>
<dbReference type="InterPro" id="IPR012340">
    <property type="entry name" value="NA-bd_OB-fold"/>
</dbReference>
<dbReference type="Gene3D" id="2.40.50.140">
    <property type="entry name" value="Nucleic acid-binding proteins"/>
    <property type="match status" value="1"/>
</dbReference>
<comment type="caution">
    <text evidence="4">The sequence shown here is derived from an EMBL/GenBank/DDBJ whole genome shotgun (WGS) entry which is preliminary data.</text>
</comment>
<comment type="similarity">
    <text evidence="2">Belongs to the replication factor A protein 3 family.</text>
</comment>
<dbReference type="GO" id="GO:0006310">
    <property type="term" value="P:DNA recombination"/>
    <property type="evidence" value="ECO:0007669"/>
    <property type="project" value="InterPro"/>
</dbReference>
<evidence type="ECO:0000313" key="4">
    <source>
        <dbReference type="EMBL" id="KAF9980428.1"/>
    </source>
</evidence>
<dbReference type="GO" id="GO:0006260">
    <property type="term" value="P:DNA replication"/>
    <property type="evidence" value="ECO:0007669"/>
    <property type="project" value="InterPro"/>
</dbReference>
<dbReference type="OrthoDB" id="188186at2759"/>
<organism evidence="4 5">
    <name type="scientific">Modicella reniformis</name>
    <dbReference type="NCBI Taxonomy" id="1440133"/>
    <lineage>
        <taxon>Eukaryota</taxon>
        <taxon>Fungi</taxon>
        <taxon>Fungi incertae sedis</taxon>
        <taxon>Mucoromycota</taxon>
        <taxon>Mortierellomycotina</taxon>
        <taxon>Mortierellomycetes</taxon>
        <taxon>Mortierellales</taxon>
        <taxon>Mortierellaceae</taxon>
        <taxon>Modicella</taxon>
    </lineage>
</organism>
<dbReference type="GO" id="GO:0031981">
    <property type="term" value="C:nuclear lumen"/>
    <property type="evidence" value="ECO:0007669"/>
    <property type="project" value="UniProtKB-ARBA"/>
</dbReference>
<dbReference type="GO" id="GO:0006281">
    <property type="term" value="P:DNA repair"/>
    <property type="evidence" value="ECO:0007669"/>
    <property type="project" value="InterPro"/>
</dbReference>
<comment type="subcellular location">
    <subcellularLocation>
        <location evidence="1">Nucleus</location>
    </subcellularLocation>
</comment>
<reference evidence="4" key="1">
    <citation type="journal article" date="2020" name="Fungal Divers.">
        <title>Resolving the Mortierellaceae phylogeny through synthesis of multi-gene phylogenetics and phylogenomics.</title>
        <authorList>
            <person name="Vandepol N."/>
            <person name="Liber J."/>
            <person name="Desiro A."/>
            <person name="Na H."/>
            <person name="Kennedy M."/>
            <person name="Barry K."/>
            <person name="Grigoriev I.V."/>
            <person name="Miller A.N."/>
            <person name="O'Donnell K."/>
            <person name="Stajich J.E."/>
            <person name="Bonito G."/>
        </authorList>
    </citation>
    <scope>NUCLEOTIDE SEQUENCE</scope>
    <source>
        <strain evidence="4">MES-2147</strain>
    </source>
</reference>
<evidence type="ECO:0000256" key="2">
    <source>
        <dbReference type="ARBA" id="ARBA00009761"/>
    </source>
</evidence>
<dbReference type="SUPFAM" id="SSF50249">
    <property type="entry name" value="Nucleic acid-binding proteins"/>
    <property type="match status" value="1"/>
</dbReference>
<dbReference type="PANTHER" id="PTHR47058:SF3">
    <property type="entry name" value="REPLICATION PROTEIN A 14 KDA SUBUNIT A-RELATED"/>
    <property type="match status" value="1"/>
</dbReference>
<evidence type="ECO:0000256" key="3">
    <source>
        <dbReference type="ARBA" id="ARBA00023242"/>
    </source>
</evidence>
<gene>
    <name evidence="4" type="ORF">BGZ65_005122</name>
</gene>
<evidence type="ECO:0008006" key="6">
    <source>
        <dbReference type="Google" id="ProtNLM"/>
    </source>
</evidence>